<protein>
    <recommendedName>
        <fullName evidence="13">S-adenosyl-L-methionine-dependent methyltransferase</fullName>
    </recommendedName>
</protein>
<keyword evidence="5" id="KW-0489">Methyltransferase</keyword>
<dbReference type="OrthoDB" id="514248at2759"/>
<dbReference type="GO" id="GO:0008168">
    <property type="term" value="F:methyltransferase activity"/>
    <property type="evidence" value="ECO:0007669"/>
    <property type="project" value="UniProtKB-KW"/>
</dbReference>
<comment type="similarity">
    <text evidence="3">Belongs to the CENP-O/MCM21 family.</text>
</comment>
<proteinExistence type="inferred from homology"/>
<evidence type="ECO:0000256" key="3">
    <source>
        <dbReference type="ARBA" id="ARBA00007321"/>
    </source>
</evidence>
<evidence type="ECO:0000256" key="8">
    <source>
        <dbReference type="ARBA" id="ARBA00023328"/>
    </source>
</evidence>
<comment type="subcellular location">
    <subcellularLocation>
        <location evidence="2">Chromosome</location>
        <location evidence="2">Centromere</location>
    </subcellularLocation>
    <subcellularLocation>
        <location evidence="1">Nucleus</location>
    </subcellularLocation>
</comment>
<reference evidence="12" key="1">
    <citation type="journal article" date="2013" name="Genome Announc.">
        <title>Genome sequence of the basidiomycetous yeast Pseudozyma antarctica T-34, a producer of the glycolipid biosurfactants mannosylerythritol lipids.</title>
        <authorList>
            <person name="Morita T."/>
            <person name="Koike H."/>
            <person name="Koyama Y."/>
            <person name="Hagiwara H."/>
            <person name="Ito E."/>
            <person name="Fukuoka T."/>
            <person name="Imura T."/>
            <person name="Machida M."/>
            <person name="Kitamoto D."/>
        </authorList>
    </citation>
    <scope>NUCLEOTIDE SEQUENCE [LARGE SCALE GENOMIC DNA]</scope>
    <source>
        <strain evidence="12">T-34</strain>
    </source>
</reference>
<dbReference type="PANTHER" id="PTHR13393">
    <property type="entry name" value="SAM-DEPENDENT METHYLTRANSFERASE"/>
    <property type="match status" value="1"/>
</dbReference>
<feature type="region of interest" description="Disordered" evidence="10">
    <location>
        <begin position="330"/>
        <end position="354"/>
    </location>
</feature>
<dbReference type="EMBL" id="DF196779">
    <property type="protein sequence ID" value="GAC74870.1"/>
    <property type="molecule type" value="Genomic_DNA"/>
</dbReference>
<name>M9M3J1_PSEA3</name>
<dbReference type="Pfam" id="PF09496">
    <property type="entry name" value="CENP-O"/>
    <property type="match status" value="1"/>
</dbReference>
<dbReference type="Pfam" id="PF05971">
    <property type="entry name" value="Methyltransf_10"/>
    <property type="match status" value="1"/>
</dbReference>
<dbReference type="GO" id="GO:0005634">
    <property type="term" value="C:nucleus"/>
    <property type="evidence" value="ECO:0007669"/>
    <property type="project" value="UniProtKB-SubCell"/>
</dbReference>
<dbReference type="InterPro" id="IPR010286">
    <property type="entry name" value="METTL16/RlmF"/>
</dbReference>
<keyword evidence="6" id="KW-0808">Transferase</keyword>
<gene>
    <name evidence="11" type="ORF">PANT_13d00038</name>
</gene>
<dbReference type="Gene3D" id="3.40.50.150">
    <property type="entry name" value="Vaccinia Virus protein VP39"/>
    <property type="match status" value="1"/>
</dbReference>
<organism evidence="11 12">
    <name type="scientific">Pseudozyma antarctica (strain T-34)</name>
    <name type="common">Yeast</name>
    <name type="synonym">Candida antarctica</name>
    <dbReference type="NCBI Taxonomy" id="1151754"/>
    <lineage>
        <taxon>Eukaryota</taxon>
        <taxon>Fungi</taxon>
        <taxon>Dikarya</taxon>
        <taxon>Basidiomycota</taxon>
        <taxon>Ustilaginomycotina</taxon>
        <taxon>Ustilaginomycetes</taxon>
        <taxon>Ustilaginales</taxon>
        <taxon>Ustilaginaceae</taxon>
        <taxon>Moesziomyces</taxon>
    </lineage>
</organism>
<keyword evidence="4" id="KW-0158">Chromosome</keyword>
<dbReference type="CDD" id="cd02440">
    <property type="entry name" value="AdoMet_MTases"/>
    <property type="match status" value="1"/>
</dbReference>
<evidence type="ECO:0008006" key="13">
    <source>
        <dbReference type="Google" id="ProtNLM"/>
    </source>
</evidence>
<evidence type="ECO:0000256" key="5">
    <source>
        <dbReference type="ARBA" id="ARBA00022603"/>
    </source>
</evidence>
<evidence type="ECO:0000256" key="9">
    <source>
        <dbReference type="SAM" id="Coils"/>
    </source>
</evidence>
<evidence type="ECO:0000256" key="7">
    <source>
        <dbReference type="ARBA" id="ARBA00023242"/>
    </source>
</evidence>
<evidence type="ECO:0000256" key="6">
    <source>
        <dbReference type="ARBA" id="ARBA00022679"/>
    </source>
</evidence>
<evidence type="ECO:0000256" key="2">
    <source>
        <dbReference type="ARBA" id="ARBA00004584"/>
    </source>
</evidence>
<dbReference type="Proteomes" id="UP000011976">
    <property type="component" value="Unassembled WGS sequence"/>
</dbReference>
<evidence type="ECO:0000256" key="10">
    <source>
        <dbReference type="SAM" id="MobiDB-lite"/>
    </source>
</evidence>
<dbReference type="InterPro" id="IPR029063">
    <property type="entry name" value="SAM-dependent_MTases_sf"/>
</dbReference>
<dbReference type="PANTHER" id="PTHR13393:SF0">
    <property type="entry name" value="RNA N6-ADENOSINE-METHYLTRANSFERASE METTL16"/>
    <property type="match status" value="1"/>
</dbReference>
<accession>M9M3J1</accession>
<feature type="coiled-coil region" evidence="9">
    <location>
        <begin position="432"/>
        <end position="487"/>
    </location>
</feature>
<evidence type="ECO:0000256" key="4">
    <source>
        <dbReference type="ARBA" id="ARBA00022454"/>
    </source>
</evidence>
<dbReference type="InterPro" id="IPR018464">
    <property type="entry name" value="CENP-O"/>
</dbReference>
<dbReference type="STRING" id="1151754.M9M3J1"/>
<feature type="compositionally biased region" description="Low complexity" evidence="10">
    <location>
        <begin position="339"/>
        <end position="351"/>
    </location>
</feature>
<keyword evidence="9" id="KW-0175">Coiled coil</keyword>
<keyword evidence="8" id="KW-0137">Centromere</keyword>
<dbReference type="GO" id="GO:0070475">
    <property type="term" value="P:rRNA base methylation"/>
    <property type="evidence" value="ECO:0007669"/>
    <property type="project" value="TreeGrafter"/>
</dbReference>
<sequence length="1309" mass="144371">MEADPHSGVCSADQLTQLTHRRRASPSRVIWSIRRARIVCSAAPNRIRTLQSDAGETDGHDLAVGRCHSPAQRYTTAGRHHHVATVTRTRWDGYSRTTAAARSQQPAASGGRVEHEAWAGDASASAMPLLPAILGSWSSLPLAAAGCCLLLLAAACCARLACAADRRQILQRRVEKAATGFAKLTGVGLASPRLACPAHCTLRKVRINKLCSSQRLSNSESGGQTEPGMARSIPFHRIHRILTPFRSKSILGSWHLAADILRLVRDDRTTHGAKPNQRHLEVALAKAFFRRTFCPGANTFIEPFAKLHHSDTDVPTSACRSQRNDMLCGMPASTRGLGRSRPATRSPRSSSQALQLRQRTLAEAALEPEGPAHFFRHNRLLFYPIIASRSPICAWECWLRRWARDAFGFAAERWLAPPSSRAPSVVTMSATADDVKARLSQLRADKALLQAQLESLRRIPDAPSEPRDTLDAENDELGHQLRALEEKAVLYRSAAWTCFEIDLDVGRRARLARRNESATAAADKDADLALGIRLDTFWRGRFYEPYYLVLARPSQMLESLPQLQGTMGADAEPSSLDGLRLIRHTVPHFVPLLKLVEKYLPSVLGGELSGGAPSAARDNEAGGLTMLAQFSDLPGVHAFLSDLHCHLQAYVSRRQQAMALRQLKLPTPNADASALEALGTEAFDMVKITWHVPSASAEAAEDDEDEVAANPTAVAVQAVAKRKREMPQDEPMHQLEVVVRYADLQSDRLVDDTRPTGLFSMTGSVDEEQDDFEGLRRPYGQVRVHMLEYAPELDTRQRRTPGISRADLGALRPETVRRQDLELLYAQAHDGEALDMDDAFQRVAQRVWSQRAKPTVEWQRNVWTWGSRRRRRLLKPEIDPALYRKEAPNFRELARKHSTFAKIVIDDGGYEAKVDFQDAHALRCLAETLLLHDFGVQATLSPSNLCPTGSTSSSDAVVGLDIGTGASAIYPVLGTRCFPHWRFVATDTDEASLQYASTHIVDRASNALSDRIALLHSDGGAFVPSAEGCKHVGGKYEAQEVHFTMCNPPFYSSAHDMQRSASFKSQPPSAMVVEGGEAEFVRRMLRESAAQAGVVWWTCMLGKLSSVVELAAELKALAKSGDVGGWGVHELPTGRGRTKRWVVMWSRTPLRLPDSLARESLPSAVRDVPVATERRSKAFALGPRWTRREVQHVALDILGALKGCHVYASDCDDSARLAGTFEVVVTSECWSRRARRAKLQTHPAARTQVAEGQSGIMLAARITVGEAQDAGIQVRVHWTYGLDAAKFESFAMFLIAAIERKVEEMRRSN</sequence>
<evidence type="ECO:0000256" key="1">
    <source>
        <dbReference type="ARBA" id="ARBA00004123"/>
    </source>
</evidence>
<keyword evidence="7" id="KW-0539">Nucleus</keyword>
<evidence type="ECO:0000313" key="11">
    <source>
        <dbReference type="EMBL" id="GAC74870.1"/>
    </source>
</evidence>
<dbReference type="GO" id="GO:0000776">
    <property type="term" value="C:kinetochore"/>
    <property type="evidence" value="ECO:0007669"/>
    <property type="project" value="InterPro"/>
</dbReference>
<evidence type="ECO:0000313" key="12">
    <source>
        <dbReference type="Proteomes" id="UP000011976"/>
    </source>
</evidence>
<dbReference type="SUPFAM" id="SSF53335">
    <property type="entry name" value="S-adenosyl-L-methionine-dependent methyltransferases"/>
    <property type="match status" value="1"/>
</dbReference>